<gene>
    <name evidence="1" type="ORF">SAMN05216456_1337</name>
</gene>
<dbReference type="AlphaFoldDB" id="A0A1I7N9T8"/>
<proteinExistence type="predicted"/>
<name>A0A1I7N9T8_9HYPH</name>
<dbReference type="RefSeq" id="WP_139232515.1">
    <property type="nucleotide sequence ID" value="NZ_FPCK01000001.1"/>
</dbReference>
<protein>
    <submittedName>
        <fullName evidence="1">Uncharacterized protein</fullName>
    </submittedName>
</protein>
<dbReference type="STRING" id="429728.SAMN05216456_1337"/>
<dbReference type="Proteomes" id="UP000199074">
    <property type="component" value="Unassembled WGS sequence"/>
</dbReference>
<sequence>MTKEPIPVERIDEMQLGRFDHHPDPAIDFEIEVQSLEARLFDAKGRISKPGTAPETVATVLVDIERAMGFRVGGDPSAVAAKQILRRLESDAKEAIGSTELKEHRAQGGVRVTDEMVQAAMMKADELDFHLDDTDARELVAAALSALEPVAAEPAAWAGKMVKLPDWEASHNERLSAEHLMLAGYVLGDYAYGNLAMGYGVTVTVREVGRLIDFALSHPSRSSTPVVEGLEVFAKHTNHSLGFHEKVYGDDDDLPTHGKWVIWRETGGINDREWDVIATGSTPQEAFAALSLSIEEGKHA</sequence>
<dbReference type="OrthoDB" id="8482072at2"/>
<dbReference type="EMBL" id="FPCK01000001">
    <property type="protein sequence ID" value="SFV31425.1"/>
    <property type="molecule type" value="Genomic_DNA"/>
</dbReference>
<keyword evidence="2" id="KW-1185">Reference proteome</keyword>
<accession>A0A1I7N9T8</accession>
<organism evidence="1 2">
    <name type="scientific">Devosia crocina</name>
    <dbReference type="NCBI Taxonomy" id="429728"/>
    <lineage>
        <taxon>Bacteria</taxon>
        <taxon>Pseudomonadati</taxon>
        <taxon>Pseudomonadota</taxon>
        <taxon>Alphaproteobacteria</taxon>
        <taxon>Hyphomicrobiales</taxon>
        <taxon>Devosiaceae</taxon>
        <taxon>Devosia</taxon>
    </lineage>
</organism>
<evidence type="ECO:0000313" key="1">
    <source>
        <dbReference type="EMBL" id="SFV31425.1"/>
    </source>
</evidence>
<reference evidence="1 2" key="1">
    <citation type="submission" date="2016-10" db="EMBL/GenBank/DDBJ databases">
        <authorList>
            <person name="de Groot N.N."/>
        </authorList>
    </citation>
    <scope>NUCLEOTIDE SEQUENCE [LARGE SCALE GENOMIC DNA]</scope>
    <source>
        <strain evidence="1 2">IPL20</strain>
    </source>
</reference>
<evidence type="ECO:0000313" key="2">
    <source>
        <dbReference type="Proteomes" id="UP000199074"/>
    </source>
</evidence>